<name>A0A914C992_9BILA</name>
<dbReference type="SUPFAM" id="SSF118310">
    <property type="entry name" value="AN1-like Zinc finger"/>
    <property type="match status" value="1"/>
</dbReference>
<feature type="domain" description="Transposase Tc5 C-terminal" evidence="2">
    <location>
        <begin position="196"/>
        <end position="254"/>
    </location>
</feature>
<keyword evidence="3" id="KW-1185">Reference proteome</keyword>
<dbReference type="Pfam" id="PF04236">
    <property type="entry name" value="Transp_Tc5_C"/>
    <property type="match status" value="1"/>
</dbReference>
<dbReference type="AlphaFoldDB" id="A0A914C992"/>
<dbReference type="InterPro" id="IPR007350">
    <property type="entry name" value="Transposase_Tc5_C"/>
</dbReference>
<feature type="domain" description="DDE-1" evidence="1">
    <location>
        <begin position="39"/>
        <end position="165"/>
    </location>
</feature>
<reference evidence="4" key="1">
    <citation type="submission" date="2022-11" db="UniProtKB">
        <authorList>
            <consortium name="WormBaseParasite"/>
        </authorList>
    </citation>
    <scope>IDENTIFICATION</scope>
</reference>
<evidence type="ECO:0000313" key="4">
    <source>
        <dbReference type="WBParaSite" id="ACRNAN_Path_642.g2393.t1"/>
    </source>
</evidence>
<dbReference type="GO" id="GO:0003676">
    <property type="term" value="F:nucleic acid binding"/>
    <property type="evidence" value="ECO:0007669"/>
    <property type="project" value="InterPro"/>
</dbReference>
<dbReference type="WBParaSite" id="ACRNAN_Path_642.g2393.t1">
    <property type="protein sequence ID" value="ACRNAN_Path_642.g2393.t1"/>
    <property type="gene ID" value="ACRNAN_Path_642.g2393"/>
</dbReference>
<evidence type="ECO:0000259" key="1">
    <source>
        <dbReference type="Pfam" id="PF03184"/>
    </source>
</evidence>
<dbReference type="Proteomes" id="UP000887540">
    <property type="component" value="Unplaced"/>
</dbReference>
<sequence length="254" mass="29028">MITGRTLTFEGEKRVTAVAQRLNALQHSFTIQPVISCTGELLSPMLVVFAIQKEPQIFKQEMTLFENLFAKSTPSGLCDAEIIVEWFQKLMLPATNQGSVLLVDSWGGYNQAIQSVVVQQHLYTEIIPPKATSRIQPLDIYFNRPFKNMLRRISDKTRLKYSDHILAVRENIAKIISLVHYQFTAQRFKPLIAYAWFASGYIPDRPPKVPTPAEYCMDFPPASRCNCNGLGFLRCAHCEQVFCFQHIVVEKHRC</sequence>
<evidence type="ECO:0000313" key="3">
    <source>
        <dbReference type="Proteomes" id="UP000887540"/>
    </source>
</evidence>
<dbReference type="InterPro" id="IPR035896">
    <property type="entry name" value="AN1-like_Znf"/>
</dbReference>
<protein>
    <submittedName>
        <fullName evidence="4">Transposase</fullName>
    </submittedName>
</protein>
<proteinExistence type="predicted"/>
<organism evidence="3 4">
    <name type="scientific">Acrobeloides nanus</name>
    <dbReference type="NCBI Taxonomy" id="290746"/>
    <lineage>
        <taxon>Eukaryota</taxon>
        <taxon>Metazoa</taxon>
        <taxon>Ecdysozoa</taxon>
        <taxon>Nematoda</taxon>
        <taxon>Chromadorea</taxon>
        <taxon>Rhabditida</taxon>
        <taxon>Tylenchina</taxon>
        <taxon>Cephalobomorpha</taxon>
        <taxon>Cephaloboidea</taxon>
        <taxon>Cephalobidae</taxon>
        <taxon>Acrobeloides</taxon>
    </lineage>
</organism>
<evidence type="ECO:0000259" key="2">
    <source>
        <dbReference type="Pfam" id="PF04236"/>
    </source>
</evidence>
<dbReference type="Pfam" id="PF03184">
    <property type="entry name" value="DDE_1"/>
    <property type="match status" value="1"/>
</dbReference>
<accession>A0A914C992</accession>
<dbReference type="InterPro" id="IPR004875">
    <property type="entry name" value="DDE_SF_endonuclease_dom"/>
</dbReference>